<dbReference type="SUPFAM" id="SSF103481">
    <property type="entry name" value="Multidrug resistance efflux transporter EmrE"/>
    <property type="match status" value="1"/>
</dbReference>
<reference evidence="9" key="1">
    <citation type="submission" date="2016-10" db="EMBL/GenBank/DDBJ databases">
        <authorList>
            <person name="Varghese N."/>
        </authorList>
    </citation>
    <scope>NUCLEOTIDE SEQUENCE [LARGE SCALE GENOMIC DNA]</scope>
    <source>
        <strain evidence="9">DSM 17980</strain>
    </source>
</reference>
<feature type="transmembrane region" description="Helical" evidence="6">
    <location>
        <begin position="34"/>
        <end position="53"/>
    </location>
</feature>
<feature type="transmembrane region" description="Helical" evidence="6">
    <location>
        <begin position="65"/>
        <end position="82"/>
    </location>
</feature>
<feature type="transmembrane region" description="Helical" evidence="6">
    <location>
        <begin position="88"/>
        <end position="110"/>
    </location>
</feature>
<proteinExistence type="inferred from homology"/>
<comment type="subcellular location">
    <subcellularLocation>
        <location evidence="1">Endomembrane system</location>
        <topology evidence="1">Multi-pass membrane protein</topology>
    </subcellularLocation>
</comment>
<evidence type="ECO:0000256" key="3">
    <source>
        <dbReference type="ARBA" id="ARBA00022692"/>
    </source>
</evidence>
<dbReference type="AlphaFoldDB" id="A0A1I7LF14"/>
<feature type="transmembrane region" description="Helical" evidence="6">
    <location>
        <begin position="122"/>
        <end position="141"/>
    </location>
</feature>
<comment type="similarity">
    <text evidence="2">Belongs to the EamA transporter family.</text>
</comment>
<dbReference type="PANTHER" id="PTHR32322">
    <property type="entry name" value="INNER MEMBRANE TRANSPORTER"/>
    <property type="match status" value="1"/>
</dbReference>
<feature type="transmembrane region" description="Helical" evidence="6">
    <location>
        <begin position="243"/>
        <end position="260"/>
    </location>
</feature>
<dbReference type="GO" id="GO:0016020">
    <property type="term" value="C:membrane"/>
    <property type="evidence" value="ECO:0007669"/>
    <property type="project" value="UniProtKB-SubCell"/>
</dbReference>
<sequence length="266" mass="28245">MKPKDLLMLLALAALWGASFLFMRVGARDLGPCALAFLRVSIAGLVLLGYEWIRGQQPGILRKWRPYLVLGVLNAAIPFSLISTAELYIPASLAAILNATTPLFTALVAWMWVKDPLTPKKIAGILLGVAGVAILVGWEPSGSGDRLLVSASLSLVAAISYAVAGVYSSKAFKGEKPMHVSIGQQMGATIALIPAAGLTFPQSTMSNASILAALGLAIFCTALAYPLYFALIRNVGPVKTLSVTYLTPVFGMFWVLYGWGRTSRSA</sequence>
<dbReference type="Pfam" id="PF00892">
    <property type="entry name" value="EamA"/>
    <property type="match status" value="2"/>
</dbReference>
<keyword evidence="3 6" id="KW-0812">Transmembrane</keyword>
<evidence type="ECO:0000313" key="9">
    <source>
        <dbReference type="Proteomes" id="UP000183508"/>
    </source>
</evidence>
<evidence type="ECO:0000256" key="5">
    <source>
        <dbReference type="ARBA" id="ARBA00023136"/>
    </source>
</evidence>
<feature type="domain" description="EamA" evidence="7">
    <location>
        <begin position="6"/>
        <end position="136"/>
    </location>
</feature>
<name>A0A1I7LF14_9BACL</name>
<evidence type="ECO:0000256" key="4">
    <source>
        <dbReference type="ARBA" id="ARBA00022989"/>
    </source>
</evidence>
<accession>A0A1I7LF14</accession>
<feature type="transmembrane region" description="Helical" evidence="6">
    <location>
        <begin position="147"/>
        <end position="167"/>
    </location>
</feature>
<feature type="domain" description="EamA" evidence="7">
    <location>
        <begin position="152"/>
        <end position="255"/>
    </location>
</feature>
<dbReference type="InterPro" id="IPR050638">
    <property type="entry name" value="AA-Vitamin_Transporters"/>
</dbReference>
<gene>
    <name evidence="8" type="ORF">SAMN05421543_14310</name>
</gene>
<dbReference type="RefSeq" id="WP_074956667.1">
    <property type="nucleotide sequence ID" value="NZ_FPBV01000043.1"/>
</dbReference>
<keyword evidence="9" id="KW-1185">Reference proteome</keyword>
<feature type="transmembrane region" description="Helical" evidence="6">
    <location>
        <begin position="210"/>
        <end position="231"/>
    </location>
</feature>
<dbReference type="EMBL" id="FPBV01000043">
    <property type="protein sequence ID" value="SFV08300.1"/>
    <property type="molecule type" value="Genomic_DNA"/>
</dbReference>
<protein>
    <submittedName>
        <fullName evidence="8">Permease of the drug/metabolite transporter (DMT) superfamily</fullName>
    </submittedName>
</protein>
<evidence type="ECO:0000259" key="7">
    <source>
        <dbReference type="Pfam" id="PF00892"/>
    </source>
</evidence>
<evidence type="ECO:0000256" key="6">
    <source>
        <dbReference type="SAM" id="Phobius"/>
    </source>
</evidence>
<dbReference type="InterPro" id="IPR000620">
    <property type="entry name" value="EamA_dom"/>
</dbReference>
<evidence type="ECO:0000256" key="1">
    <source>
        <dbReference type="ARBA" id="ARBA00004127"/>
    </source>
</evidence>
<dbReference type="STRING" id="392015.SAMN05421543_14310"/>
<dbReference type="InterPro" id="IPR037185">
    <property type="entry name" value="EmrE-like"/>
</dbReference>
<dbReference type="Gene3D" id="1.10.3730.20">
    <property type="match status" value="1"/>
</dbReference>
<keyword evidence="4 6" id="KW-1133">Transmembrane helix</keyword>
<dbReference type="Proteomes" id="UP000183508">
    <property type="component" value="Unassembled WGS sequence"/>
</dbReference>
<dbReference type="PANTHER" id="PTHR32322:SF9">
    <property type="entry name" value="AMINO-ACID METABOLITE EFFLUX PUMP-RELATED"/>
    <property type="match status" value="1"/>
</dbReference>
<evidence type="ECO:0000256" key="2">
    <source>
        <dbReference type="ARBA" id="ARBA00007362"/>
    </source>
</evidence>
<keyword evidence="5 6" id="KW-0472">Membrane</keyword>
<organism evidence="8 9">
    <name type="scientific">Alicyclobacillus macrosporangiidus</name>
    <dbReference type="NCBI Taxonomy" id="392015"/>
    <lineage>
        <taxon>Bacteria</taxon>
        <taxon>Bacillati</taxon>
        <taxon>Bacillota</taxon>
        <taxon>Bacilli</taxon>
        <taxon>Bacillales</taxon>
        <taxon>Alicyclobacillaceae</taxon>
        <taxon>Alicyclobacillus</taxon>
    </lineage>
</organism>
<evidence type="ECO:0000313" key="8">
    <source>
        <dbReference type="EMBL" id="SFV08300.1"/>
    </source>
</evidence>